<dbReference type="CTD" id="68916865"/>
<dbReference type="RefSeq" id="XP_045099329.1">
    <property type="nucleotide sequence ID" value="XM_045241190.1"/>
</dbReference>
<dbReference type="AlphaFoldDB" id="G2J6R6"/>
<evidence type="ECO:0000313" key="2">
    <source>
        <dbReference type="EMBL" id="CAR99769.1"/>
    </source>
</evidence>
<proteinExistence type="predicted"/>
<keyword evidence="3" id="KW-1185">Reference proteome</keyword>
<evidence type="ECO:0000313" key="3">
    <source>
        <dbReference type="Proteomes" id="UP000008549"/>
    </source>
</evidence>
<dbReference type="Proteomes" id="UP000008549">
    <property type="component" value="Unassembled WGS sequence"/>
</dbReference>
<accession>G2J6R6</accession>
<dbReference type="KEGG" id="cbr:CBG_25374"/>
<evidence type="ECO:0000313" key="1">
    <source>
        <dbReference type="EMBL" id="CAR99768.1"/>
    </source>
</evidence>
<reference evidence="1" key="1">
    <citation type="journal article" date="2003" name="PLoS Biol.">
        <title>The genome sequence of Caenorhabditis briggsae: a platform for comparative genomics.</title>
        <authorList>
            <person name="Stein L.D."/>
            <person name="Bao Z."/>
            <person name="Blasiar D."/>
            <person name="Blumenthal T."/>
            <person name="Brent M.R."/>
            <person name="Chen N."/>
            <person name="Chinwalla A."/>
            <person name="Clarke L."/>
            <person name="Clee C."/>
            <person name="Coghlan A."/>
            <person name="Coulson A."/>
            <person name="D'Eustachio P."/>
            <person name="Fitch D.H."/>
            <person name="Fulton L.A."/>
            <person name="Fulton R.E."/>
            <person name="Griffiths-Jones S."/>
            <person name="Harris T.W."/>
            <person name="Hillier L.W."/>
            <person name="Kamath R."/>
            <person name="Kuwabara P.E."/>
            <person name="Mardis E.R."/>
            <person name="Marra M.A."/>
            <person name="Miner T.L."/>
            <person name="Minx P."/>
            <person name="Mullikin J.C."/>
            <person name="Plumb R.W."/>
            <person name="Rogers J."/>
            <person name="Schein J.E."/>
            <person name="Sohrmann M."/>
            <person name="Spieth J."/>
            <person name="Stajich J.E."/>
            <person name="Wei C."/>
            <person name="Willey D."/>
            <person name="Wilson R.K."/>
            <person name="Durbin R."/>
            <person name="Waterston R.H."/>
        </authorList>
    </citation>
    <scope>NUCLEOTIDE SEQUENCE [LARGE SCALE GENOMIC DNA]</scope>
    <source>
        <strain evidence="1">AF16</strain>
    </source>
</reference>
<reference evidence="1" key="3">
    <citation type="submission" date="2011-10" db="EMBL/GenBank/DDBJ databases">
        <authorList>
            <consortium name="WormBase Consortium"/>
            <person name="Howe K.L."/>
        </authorList>
    </citation>
    <scope>NUCLEOTIDE SEQUENCE</scope>
    <source>
        <strain evidence="1">AF16</strain>
    </source>
</reference>
<name>G2J6R6_CAEBR</name>
<reference evidence="1" key="2">
    <citation type="journal article" date="2011" name="PLoS Genet.">
        <title>Caenorhabditis briggsae recombinant inbred line genotypes reveal inter-strain incompatibility and the evolution of recombination.</title>
        <authorList>
            <person name="Ross J.A."/>
            <person name="Koboldt D.C."/>
            <person name="Staisch J.E."/>
            <person name="Chamberlin H.M."/>
            <person name="Gupta B.P."/>
            <person name="Miller R.D."/>
            <person name="Baird S.E."/>
            <person name="Haag E.S."/>
        </authorList>
    </citation>
    <scope>NUCLEOTIDE SEQUENCE</scope>
    <source>
        <strain evidence="1">AF16</strain>
    </source>
</reference>
<gene>
    <name evidence="1" type="ORF">CBG25374</name>
    <name evidence="2" type="ORF">CBG25375</name>
    <name evidence="1" type="ORF">CBG_25374</name>
    <name evidence="2" type="ORF">CBG_25375</name>
</gene>
<dbReference type="EMBL" id="HE600940">
    <property type="protein sequence ID" value="CAR99768.1"/>
    <property type="molecule type" value="Genomic_DNA"/>
</dbReference>
<organism evidence="1">
    <name type="scientific">Caenorhabditis briggsae</name>
    <dbReference type="NCBI Taxonomy" id="6238"/>
    <lineage>
        <taxon>Eukaryota</taxon>
        <taxon>Metazoa</taxon>
        <taxon>Ecdysozoa</taxon>
        <taxon>Nematoda</taxon>
        <taxon>Chromadorea</taxon>
        <taxon>Rhabditida</taxon>
        <taxon>Rhabditina</taxon>
        <taxon>Rhabditomorpha</taxon>
        <taxon>Rhabditoidea</taxon>
        <taxon>Rhabditidae</taxon>
        <taxon>Peloderinae</taxon>
        <taxon>Caenorhabditis</taxon>
    </lineage>
</organism>
<sequence length="25" mass="2814">MINIGNGGEKKRIIRKKQGFIIRGS</sequence>
<dbReference type="EMBL" id="HE600940">
    <property type="protein sequence ID" value="CAR99769.1"/>
    <property type="molecule type" value="Genomic_DNA"/>
</dbReference>
<dbReference type="GeneID" id="68916865"/>
<protein>
    <submittedName>
        <fullName evidence="1">Protein CBG25374</fullName>
    </submittedName>
    <submittedName>
        <fullName evidence="2">Protein CBG25375</fullName>
    </submittedName>
</protein>
<dbReference type="HOGENOM" id="CLU_3419570_0_0_1"/>